<sequence>MDKMSLEYSQWEKDRKPLADTSNLQEEVASSIHPEVEDLLNKTIENYIKKKEYQKIKGPKGTELITSNCETSLRQENEELYISKQVLEKKIKELLDLQEQYKSHKITMIRSLEESGEKGT</sequence>
<protein>
    <submittedName>
        <fullName evidence="3">Uncharacterized protein</fullName>
    </submittedName>
</protein>
<evidence type="ECO:0000256" key="1">
    <source>
        <dbReference type="SAM" id="Coils"/>
    </source>
</evidence>
<keyword evidence="4" id="KW-1185">Reference proteome</keyword>
<keyword evidence="1" id="KW-0175">Coiled coil</keyword>
<comment type="caution">
    <text evidence="3">The sequence shown here is derived from an EMBL/GenBank/DDBJ whole genome shotgun (WGS) entry which is preliminary data.</text>
</comment>
<feature type="coiled-coil region" evidence="1">
    <location>
        <begin position="77"/>
        <end position="107"/>
    </location>
</feature>
<gene>
    <name evidence="3" type="ORF">C1645_737681</name>
</gene>
<proteinExistence type="predicted"/>
<accession>A0A397T3H4</accession>
<feature type="compositionally biased region" description="Basic and acidic residues" evidence="2">
    <location>
        <begin position="1"/>
        <end position="18"/>
    </location>
</feature>
<evidence type="ECO:0000313" key="4">
    <source>
        <dbReference type="Proteomes" id="UP000265703"/>
    </source>
</evidence>
<dbReference type="AlphaFoldDB" id="A0A397T3H4"/>
<reference evidence="3 4" key="1">
    <citation type="submission" date="2018-06" db="EMBL/GenBank/DDBJ databases">
        <title>Comparative genomics reveals the genomic features of Rhizophagus irregularis, R. cerebriforme, R. diaphanum and Gigaspora rosea, and their symbiotic lifestyle signature.</title>
        <authorList>
            <person name="Morin E."/>
            <person name="San Clemente H."/>
            <person name="Chen E.C.H."/>
            <person name="De La Providencia I."/>
            <person name="Hainaut M."/>
            <person name="Kuo A."/>
            <person name="Kohler A."/>
            <person name="Murat C."/>
            <person name="Tang N."/>
            <person name="Roy S."/>
            <person name="Loubradou J."/>
            <person name="Henrissat B."/>
            <person name="Grigoriev I.V."/>
            <person name="Corradi N."/>
            <person name="Roux C."/>
            <person name="Martin F.M."/>
        </authorList>
    </citation>
    <scope>NUCLEOTIDE SEQUENCE [LARGE SCALE GENOMIC DNA]</scope>
    <source>
        <strain evidence="3 4">DAOM 227022</strain>
    </source>
</reference>
<name>A0A397T3H4_9GLOM</name>
<dbReference type="EMBL" id="QKYT01000174">
    <property type="protein sequence ID" value="RIA90667.1"/>
    <property type="molecule type" value="Genomic_DNA"/>
</dbReference>
<evidence type="ECO:0000256" key="2">
    <source>
        <dbReference type="SAM" id="MobiDB-lite"/>
    </source>
</evidence>
<evidence type="ECO:0000313" key="3">
    <source>
        <dbReference type="EMBL" id="RIA90667.1"/>
    </source>
</evidence>
<dbReference type="Proteomes" id="UP000265703">
    <property type="component" value="Unassembled WGS sequence"/>
</dbReference>
<organism evidence="3 4">
    <name type="scientific">Glomus cerebriforme</name>
    <dbReference type="NCBI Taxonomy" id="658196"/>
    <lineage>
        <taxon>Eukaryota</taxon>
        <taxon>Fungi</taxon>
        <taxon>Fungi incertae sedis</taxon>
        <taxon>Mucoromycota</taxon>
        <taxon>Glomeromycotina</taxon>
        <taxon>Glomeromycetes</taxon>
        <taxon>Glomerales</taxon>
        <taxon>Glomeraceae</taxon>
        <taxon>Glomus</taxon>
    </lineage>
</organism>
<feature type="region of interest" description="Disordered" evidence="2">
    <location>
        <begin position="1"/>
        <end position="26"/>
    </location>
</feature>